<dbReference type="AlphaFoldDB" id="A0A2I2LD87"/>
<keyword evidence="1" id="KW-0808">Transferase</keyword>
<dbReference type="Proteomes" id="UP000490060">
    <property type="component" value="Unassembled WGS sequence"/>
</dbReference>
<dbReference type="GeneID" id="86818373"/>
<accession>A0A2I2LD87</accession>
<organism evidence="1 2">
    <name type="scientific">Tenacibaculum finnmarkense genomovar ulcerans</name>
    <dbReference type="NCBI Taxonomy" id="2781388"/>
    <lineage>
        <taxon>Bacteria</taxon>
        <taxon>Pseudomonadati</taxon>
        <taxon>Bacteroidota</taxon>
        <taxon>Flavobacteriia</taxon>
        <taxon>Flavobacteriales</taxon>
        <taxon>Flavobacteriaceae</taxon>
        <taxon>Tenacibaculum</taxon>
        <taxon>Tenacibaculum finnmarkense</taxon>
    </lineage>
</organism>
<dbReference type="SUPFAM" id="SSF53448">
    <property type="entry name" value="Nucleotide-diphospho-sugar transferases"/>
    <property type="match status" value="1"/>
</dbReference>
<name>A0A2I2LD87_9FLAO</name>
<gene>
    <name evidence="1" type="ORF">TNO010_110163</name>
</gene>
<proteinExistence type="predicted"/>
<protein>
    <submittedName>
        <fullName evidence="1">Glycosyltransferase</fullName>
    </submittedName>
</protein>
<dbReference type="Gene3D" id="3.90.550.10">
    <property type="entry name" value="Spore Coat Polysaccharide Biosynthesis Protein SpsA, Chain A"/>
    <property type="match status" value="1"/>
</dbReference>
<reference evidence="1 2" key="1">
    <citation type="submission" date="2017-11" db="EMBL/GenBank/DDBJ databases">
        <authorList>
            <person name="Duchaud E."/>
        </authorList>
    </citation>
    <scope>NUCLEOTIDE SEQUENCE [LARGE SCALE GENOMIC DNA]</scope>
    <source>
        <strain evidence="1 2">TNO010</strain>
    </source>
</reference>
<dbReference type="RefSeq" id="WP_058884131.1">
    <property type="nucleotide sequence ID" value="NZ_JAFMUG010000003.1"/>
</dbReference>
<dbReference type="GO" id="GO:0016740">
    <property type="term" value="F:transferase activity"/>
    <property type="evidence" value="ECO:0007669"/>
    <property type="project" value="UniProtKB-KW"/>
</dbReference>
<dbReference type="EMBL" id="OENE01000003">
    <property type="protein sequence ID" value="SOS58187.1"/>
    <property type="molecule type" value="Genomic_DNA"/>
</dbReference>
<evidence type="ECO:0000313" key="2">
    <source>
        <dbReference type="Proteomes" id="UP000490060"/>
    </source>
</evidence>
<evidence type="ECO:0000313" key="1">
    <source>
        <dbReference type="EMBL" id="SOS58187.1"/>
    </source>
</evidence>
<dbReference type="InterPro" id="IPR029044">
    <property type="entry name" value="Nucleotide-diphossugar_trans"/>
</dbReference>
<sequence>MSNKNTGMKYIFCMKWGTLYGPEYVNRLHAMVKKNLSYDFKMVCFTDDSTGIIDDVDCYDIPEMKIRTDIPERMWKKLTTLKDDLYGLEGTALFLDLDIVIVDKIDCFFEVEGSFRIIKDHSWRTWRITGNSSVYRFEIGKHGYVFNDFIKNFDELRKIHRNEQEYLTHSINDNSSLQYWDKKWCPSFKYDCVSRFPLAFWKKPTIPEGAKIIIFHGEINPHNAIKGGRGKWYRYVRPAPWVADYWIQ</sequence>